<dbReference type="SMART" id="SM00560">
    <property type="entry name" value="LamGL"/>
    <property type="match status" value="5"/>
</dbReference>
<feature type="transmembrane region" description="Helical" evidence="4">
    <location>
        <begin position="62"/>
        <end position="81"/>
    </location>
</feature>
<dbReference type="EMBL" id="MFZM01000034">
    <property type="protein sequence ID" value="OGK22767.1"/>
    <property type="molecule type" value="Genomic_DNA"/>
</dbReference>
<proteinExistence type="predicted"/>
<feature type="region of interest" description="Disordered" evidence="3">
    <location>
        <begin position="425"/>
        <end position="444"/>
    </location>
</feature>
<dbReference type="PANTHER" id="PTHR42535">
    <property type="entry name" value="OOKINETE PROTEIN, PUTATIVE-RELATED"/>
    <property type="match status" value="1"/>
</dbReference>
<feature type="compositionally biased region" description="Polar residues" evidence="3">
    <location>
        <begin position="1097"/>
        <end position="1107"/>
    </location>
</feature>
<name>A0A1F7GUL3_9BACT</name>
<evidence type="ECO:0000256" key="3">
    <source>
        <dbReference type="SAM" id="MobiDB-lite"/>
    </source>
</evidence>
<gene>
    <name evidence="6" type="ORF">A3C24_01700</name>
</gene>
<dbReference type="SUPFAM" id="SSF49899">
    <property type="entry name" value="Concanavalin A-like lectins/glucanases"/>
    <property type="match status" value="8"/>
</dbReference>
<feature type="domain" description="LamG-like jellyroll fold" evidence="5">
    <location>
        <begin position="1834"/>
        <end position="1966"/>
    </location>
</feature>
<keyword evidence="4" id="KW-0472">Membrane</keyword>
<dbReference type="Proteomes" id="UP000177159">
    <property type="component" value="Unassembled WGS sequence"/>
</dbReference>
<evidence type="ECO:0000259" key="5">
    <source>
        <dbReference type="SMART" id="SM00560"/>
    </source>
</evidence>
<protein>
    <recommendedName>
        <fullName evidence="5">LamG-like jellyroll fold domain-containing protein</fullName>
    </recommendedName>
</protein>
<evidence type="ECO:0000256" key="1">
    <source>
        <dbReference type="ARBA" id="ARBA00022729"/>
    </source>
</evidence>
<keyword evidence="1" id="KW-0732">Signal</keyword>
<keyword evidence="4" id="KW-1133">Transmembrane helix</keyword>
<dbReference type="Gene3D" id="2.60.120.200">
    <property type="match status" value="8"/>
</dbReference>
<feature type="region of interest" description="Disordered" evidence="3">
    <location>
        <begin position="1097"/>
        <end position="1120"/>
    </location>
</feature>
<feature type="domain" description="LamG-like jellyroll fold" evidence="5">
    <location>
        <begin position="1591"/>
        <end position="1722"/>
    </location>
</feature>
<reference evidence="6 7" key="1">
    <citation type="journal article" date="2016" name="Nat. Commun.">
        <title>Thousands of microbial genomes shed light on interconnected biogeochemical processes in an aquifer system.</title>
        <authorList>
            <person name="Anantharaman K."/>
            <person name="Brown C.T."/>
            <person name="Hug L.A."/>
            <person name="Sharon I."/>
            <person name="Castelle C.J."/>
            <person name="Probst A.J."/>
            <person name="Thomas B.C."/>
            <person name="Singh A."/>
            <person name="Wilkins M.J."/>
            <person name="Karaoz U."/>
            <person name="Brodie E.L."/>
            <person name="Williams K.H."/>
            <person name="Hubbard S.S."/>
            <person name="Banfield J.F."/>
        </authorList>
    </citation>
    <scope>NUCLEOTIDE SEQUENCE [LARGE SCALE GENOMIC DNA]</scope>
</reference>
<keyword evidence="4" id="KW-0812">Transmembrane</keyword>
<dbReference type="Pfam" id="PF13385">
    <property type="entry name" value="Laminin_G_3"/>
    <property type="match status" value="8"/>
</dbReference>
<comment type="caution">
    <text evidence="6">The sequence shown here is derived from an EMBL/GenBank/DDBJ whole genome shotgun (WGS) entry which is preliminary data.</text>
</comment>
<feature type="domain" description="LamG-like jellyroll fold" evidence="5">
    <location>
        <begin position="1355"/>
        <end position="1492"/>
    </location>
</feature>
<organism evidence="6 7">
    <name type="scientific">Candidatus Roizmanbacteria bacterium RIFCSPHIGHO2_02_FULL_37_24</name>
    <dbReference type="NCBI Taxonomy" id="1802037"/>
    <lineage>
        <taxon>Bacteria</taxon>
        <taxon>Candidatus Roizmaniibacteriota</taxon>
    </lineage>
</organism>
<evidence type="ECO:0000313" key="6">
    <source>
        <dbReference type="EMBL" id="OGK22767.1"/>
    </source>
</evidence>
<dbReference type="InterPro" id="IPR006558">
    <property type="entry name" value="LamG-like"/>
</dbReference>
<keyword evidence="2" id="KW-1015">Disulfide bond</keyword>
<feature type="domain" description="LamG-like jellyroll fold" evidence="5">
    <location>
        <begin position="273"/>
        <end position="403"/>
    </location>
</feature>
<evidence type="ECO:0000313" key="7">
    <source>
        <dbReference type="Proteomes" id="UP000177159"/>
    </source>
</evidence>
<feature type="domain" description="LamG-like jellyroll fold" evidence="5">
    <location>
        <begin position="2056"/>
        <end position="2190"/>
    </location>
</feature>
<dbReference type="PANTHER" id="PTHR42535:SF2">
    <property type="entry name" value="CHROMOSOME UNDETERMINED SCAFFOLD_146, WHOLE GENOME SHOTGUN SEQUENCE"/>
    <property type="match status" value="1"/>
</dbReference>
<sequence>MRYAYSKHSEIKNKRHFIVRAWLAWEELIGKALVILLGLGSVDPRLRTQTTSKVGGKRTRNFLLFFVFFLIITTPLVYLSLKYVKQVKAVQWWPNGGTSWEQRKQLTLTNNSAANLSSGTTVTITVDTKTLYDSGKLQSDCDDLRILYQPSSSQATEVTRHLVFPSGTTCSTSTTTKVNFKLQAALNTTASSTDYYVYYNNSGASTPSSTDDAFDTTSSINATLVCPFDGSTTCAAGETPSTESGAVRYSGSKSAMSFTSGSYVNGNISVTLDKFTVETWIYLEQNAPVGWVNIPWAGSGACGNYVFKAYSAGLSFYPMSCTGNTISTSGATISFNTWTHVAMTFDSGSVTFYINGTQYSGGAFGASSITLTSYTLAGSWGGAARLYSDLDELRLSNSIRYTSNFIAPTAPFVRDSNTKLLLHFDENGNDPRNTGKTIDDSGNGNHGTITGAKYVAGLVGVDASASDTGNVSRQSYAGHEGIFIEEGTTNKITNPSFDHTTYNTNWDAVGANLTASENTTAPYYKFGSKSLKLIASADAIAGTSNMDTIGIDPNSTATHTLSFYAYDGTTGNVGGTVSSSIVKPVWEGVAQAGGTYTDMGGGWWRVTYATTTTDATNEYGVEAQVSKTIYIEGVQLEALAYATTYTDGTLGTGYSWTGTAHESTSSRTAGALAYAASGNIAGSAGAISFWVNFSYYPSVAAYKEILHSGTWTGNNAISFFVNTANNNQFFLDYKTNGTGNTGRVSTSTYNLRGWHHIVGVWQTNDLRLYISNTQIGQDTTVDTNATFSSAITFDNFFGRSVSDLRIFDTALTSTQVTDLYQAGLAAHSEGNQIDRAGGLDSSTKGESPVAIWHMDEGYGSIAYDSTINANNLTITGPTWSVDSGQARMTGGRALKFDGSNDYGYRTTDGDFDFGTGSFTINGSFRHPSTVSGTDIILARYGTAGYKVYMDSSGYLCFGLDYDSTWNPTDSACSTVSYADSKWHTFSAVKNGTTSLTLYVDSNSVGTDSSLTNSSINTGSNLYLGADSDGSSNPWDGFLDEIVIYPYARSTAQVKSDLAGNQASVILGAQNNNTLTNGLRGYWNLNESTWTVNCSTEDVQDESGNNNDGRACPDTNGPNGGDAGKFGNAGNFEVDDYVEFDDITYSASQAWSASFWIRSEATKSTIPLGRGTSSSYIRTYFNGASSSIGVRNTSGDTESAVTVNMSNNTWYHITATADGMSGDAKMYLNGTYVGVSDPGANGSAITFDRFGRAYPNDNFVLDGDIDEVRIYGRELSPTEVNLLYNFAPGPVAHWKLDENTGTTANDSTGNNNITSAFAGQTTWTAGKFGSGLIFDGTNDVVQTTETTSTDIGATTDSYALSAWMKTTTDYGGNAYIAAKDDASGAYPMALYLNSSEYGCFQISDGTNAPSACGSTALNDGNWHHLSGIRDVANDKVYVYVDGVQITSTTDSTTATTVNDDTLSFGNGGTSYTGYDFNGSIDDIRIYNYARTSKQIVEDMNAGHPAGGSPVGSAIGYWKFDEGRDGACSGGTNDACNSGSAGSTLDGAQSGMSVPATATSGWTNAGKFGKALQFDETDDFVSITDNNAIDFSTSISLSAWVYPDDCTGTGDGRQEIITKYVAYYFNLESTTCKPSFYFYGLSSPGYHTANTGLTIGTWSHIVATWDGSSVNIFINGKLDKTVTGVTGTGTTNASALTIGAANSTRHFDGYIDEVKIYNYALTADEVKLDYNNSSSIVLGALSDNSSYQKTAANQEYCVPGDGTSCVAPVGEWKLDEKTGQYGYDTSGNNNTGTLGSTSGADANDPAWISGKVGQALSFDGGDYVSSIPYSNFENLGAFTIDAWIKGTSGLGTTSQVIISQRANNLGSIGLQIFGNSVLWVYINNAGYSCGTLSWNNNQWYHLAVSYNGANATCYRDGVQTASPAVTGTTGSKGTSFLFGVWDNVGSLSQYFNGSIDNVRIYNYARSAAQIAWDYNRGLPIAHYKFDECTGATANDASGNSYTGTIYPVTEVNTATGTCSSGTSTEMWNDGTSGKFNSSLGFDGSDDYVGINDFPLGGNQVSVSGWIKFTNRAGQLYNSLFAKQSEVIFYVPGSANNFAFYIYGQTADCTTIDAYSGLSNDTWYHFTGVYDGTAQTKTIYINGKQVASQGCNAGILDNTVNTISLGSAQFGSTYYTNGLIDDVRIYNYPLTIQQIRNIYNGGSAIRFGPSSGNP</sequence>
<accession>A0A1F7GUL3</accession>
<feature type="compositionally biased region" description="Polar residues" evidence="3">
    <location>
        <begin position="430"/>
        <end position="444"/>
    </location>
</feature>
<evidence type="ECO:0000256" key="4">
    <source>
        <dbReference type="SAM" id="Phobius"/>
    </source>
</evidence>
<evidence type="ECO:0000256" key="2">
    <source>
        <dbReference type="ARBA" id="ARBA00023157"/>
    </source>
</evidence>
<dbReference type="InterPro" id="IPR013320">
    <property type="entry name" value="ConA-like_dom_sf"/>
</dbReference>